<evidence type="ECO:0000313" key="1">
    <source>
        <dbReference type="EMBL" id="DAG05958.1"/>
    </source>
</evidence>
<organism evidence="1">
    <name type="scientific">Myoviridae sp. ctkfK18</name>
    <dbReference type="NCBI Taxonomy" id="2825165"/>
    <lineage>
        <taxon>Viruses</taxon>
        <taxon>Duplodnaviria</taxon>
        <taxon>Heunggongvirae</taxon>
        <taxon>Uroviricota</taxon>
        <taxon>Caudoviricetes</taxon>
    </lineage>
</organism>
<accession>A0A8S5VH03</accession>
<name>A0A8S5VH03_9CAUD</name>
<proteinExistence type="predicted"/>
<dbReference type="EMBL" id="BK016265">
    <property type="protein sequence ID" value="DAG05958.1"/>
    <property type="molecule type" value="Genomic_DNA"/>
</dbReference>
<reference evidence="1" key="1">
    <citation type="journal article" date="2021" name="Proc. Natl. Acad. Sci. U.S.A.">
        <title>A Catalog of Tens of Thousands of Viruses from Human Metagenomes Reveals Hidden Associations with Chronic Diseases.</title>
        <authorList>
            <person name="Tisza M.J."/>
            <person name="Buck C.B."/>
        </authorList>
    </citation>
    <scope>NUCLEOTIDE SEQUENCE</scope>
    <source>
        <strain evidence="1">CtkfK18</strain>
    </source>
</reference>
<protein>
    <submittedName>
        <fullName evidence="1">Uncharacterized protein</fullName>
    </submittedName>
</protein>
<sequence>MKKHDLLMARIMSNLEVDKMDPEDKYYTLLTNDADHKSDSIILSNLRLSNILFKFEEIEIPSLFKFVKDNILNADIIKSDDIILASSSFDGLLKFYTFGSPMYEILDKLSIKLDRYYDNRNKTVTIPKIVKDELSGELLRLHRMINVVKEDMPEIGLIKETLHGLKLYNPFADITSLITVEDLPEEYKKYDMKILNELKNIIYRAQTDNNVRALRLKSFDEILGDAE</sequence>